<dbReference type="Pfam" id="PF01018">
    <property type="entry name" value="GTP1_OBG"/>
    <property type="match status" value="1"/>
</dbReference>
<dbReference type="InterPro" id="IPR014100">
    <property type="entry name" value="GTP-bd_Obg/CgtA"/>
</dbReference>
<dbReference type="PANTHER" id="PTHR11702:SF31">
    <property type="entry name" value="MITOCHONDRIAL RIBOSOME-ASSOCIATED GTPASE 2"/>
    <property type="match status" value="1"/>
</dbReference>
<name>A0A381SCS8_9ZZZZ</name>
<dbReference type="PIRSF" id="PIRSF002401">
    <property type="entry name" value="GTP_bd_Obg/CgtA"/>
    <property type="match status" value="1"/>
</dbReference>
<dbReference type="Gene3D" id="3.40.50.300">
    <property type="entry name" value="P-loop containing nucleotide triphosphate hydrolases"/>
    <property type="match status" value="1"/>
</dbReference>
<feature type="domain" description="Obg" evidence="5">
    <location>
        <begin position="1"/>
        <end position="159"/>
    </location>
</feature>
<dbReference type="GO" id="GO:0000287">
    <property type="term" value="F:magnesium ion binding"/>
    <property type="evidence" value="ECO:0007669"/>
    <property type="project" value="InterPro"/>
</dbReference>
<dbReference type="InterPro" id="IPR031167">
    <property type="entry name" value="G_OBG"/>
</dbReference>
<dbReference type="InterPro" id="IPR036726">
    <property type="entry name" value="GTP1_OBG_dom_sf"/>
</dbReference>
<dbReference type="PRINTS" id="PR00326">
    <property type="entry name" value="GTP1OBG"/>
</dbReference>
<reference evidence="6" key="1">
    <citation type="submission" date="2018-05" db="EMBL/GenBank/DDBJ databases">
        <authorList>
            <person name="Lanie J.A."/>
            <person name="Ng W.-L."/>
            <person name="Kazmierczak K.M."/>
            <person name="Andrzejewski T.M."/>
            <person name="Davidsen T.M."/>
            <person name="Wayne K.J."/>
            <person name="Tettelin H."/>
            <person name="Glass J.I."/>
            <person name="Rusch D."/>
            <person name="Podicherti R."/>
            <person name="Tsui H.-C.T."/>
            <person name="Winkler M.E."/>
        </authorList>
    </citation>
    <scope>NUCLEOTIDE SEQUENCE</scope>
</reference>
<dbReference type="SUPFAM" id="SSF52540">
    <property type="entry name" value="P-loop containing nucleoside triphosphate hydrolases"/>
    <property type="match status" value="1"/>
</dbReference>
<dbReference type="CDD" id="cd01898">
    <property type="entry name" value="Obg"/>
    <property type="match status" value="1"/>
</dbReference>
<dbReference type="AlphaFoldDB" id="A0A381SCS8"/>
<evidence type="ECO:0000259" key="4">
    <source>
        <dbReference type="PROSITE" id="PS51710"/>
    </source>
</evidence>
<dbReference type="InterPro" id="IPR006073">
    <property type="entry name" value="GTP-bd"/>
</dbReference>
<dbReference type="NCBIfam" id="TIGR02729">
    <property type="entry name" value="Obg_CgtA"/>
    <property type="match status" value="1"/>
</dbReference>
<dbReference type="InterPro" id="IPR027417">
    <property type="entry name" value="P-loop_NTPase"/>
</dbReference>
<proteinExistence type="inferred from homology"/>
<dbReference type="GO" id="GO:0003924">
    <property type="term" value="F:GTPase activity"/>
    <property type="evidence" value="ECO:0007669"/>
    <property type="project" value="InterPro"/>
</dbReference>
<keyword evidence="2" id="KW-0547">Nucleotide-binding</keyword>
<dbReference type="Pfam" id="PF01926">
    <property type="entry name" value="MMR_HSR1"/>
    <property type="match status" value="1"/>
</dbReference>
<dbReference type="Gene3D" id="2.70.210.12">
    <property type="entry name" value="GTP1/OBG domain"/>
    <property type="match status" value="1"/>
</dbReference>
<dbReference type="PROSITE" id="PS51883">
    <property type="entry name" value="OBG"/>
    <property type="match status" value="1"/>
</dbReference>
<evidence type="ECO:0000256" key="1">
    <source>
        <dbReference type="ARBA" id="ARBA00007699"/>
    </source>
</evidence>
<dbReference type="InterPro" id="IPR006169">
    <property type="entry name" value="GTP1_OBG_dom"/>
</dbReference>
<evidence type="ECO:0000256" key="2">
    <source>
        <dbReference type="ARBA" id="ARBA00022741"/>
    </source>
</evidence>
<evidence type="ECO:0000313" key="6">
    <source>
        <dbReference type="EMBL" id="SVA01890.1"/>
    </source>
</evidence>
<dbReference type="EMBL" id="UINC01002950">
    <property type="protein sequence ID" value="SVA01890.1"/>
    <property type="molecule type" value="Genomic_DNA"/>
</dbReference>
<keyword evidence="3" id="KW-0342">GTP-binding</keyword>
<sequence length="335" mass="36267">MKFIDHTTLAVKAGSGGMGCIAFLREKFRPKGGPSGGDGGHGGSIIFQVNKQLSTLQDITLNHLYRAENGANGGGKNMHGKKGKDIIIKIPPGTIIKNAETEQILKDLTGENESYVVAKGGNGGFGNARFKTQQNTAPKIANDGQPGEELKIELELKVLADVGLVGFPNAGKSTFISKISNAKPKIADYPFTTLVPNLGIVKYGDYNSFVMADIPGLIRGASDGKGLGSQFLRHIERTKVLVYLVECIDEEIYENFVTLKNELKKHNPELIKRPSLLLLTKTDLIPTELLELEKVSKEIPIVQISSVSGKNLNEAIQSIAELIQSQTHDFEISSD</sequence>
<gene>
    <name evidence="6" type="ORF">METZ01_LOCUS54744</name>
</gene>
<comment type="similarity">
    <text evidence="1">Belongs to the TRAFAC class OBG-HflX-like GTPase superfamily. OBG GTPase family.</text>
</comment>
<dbReference type="InterPro" id="IPR045086">
    <property type="entry name" value="OBG_GTPase"/>
</dbReference>
<evidence type="ECO:0000259" key="5">
    <source>
        <dbReference type="PROSITE" id="PS51883"/>
    </source>
</evidence>
<dbReference type="PANTHER" id="PTHR11702">
    <property type="entry name" value="DEVELOPMENTALLY REGULATED GTP-BINDING PROTEIN-RELATED"/>
    <property type="match status" value="1"/>
</dbReference>
<dbReference type="NCBIfam" id="NF008955">
    <property type="entry name" value="PRK12297.1"/>
    <property type="match status" value="1"/>
</dbReference>
<dbReference type="SUPFAM" id="SSF82051">
    <property type="entry name" value="Obg GTP-binding protein N-terminal domain"/>
    <property type="match status" value="1"/>
</dbReference>
<protein>
    <recommendedName>
        <fullName evidence="7">OBG-type G domain-containing protein</fullName>
    </recommendedName>
</protein>
<dbReference type="FunFam" id="2.70.210.12:FF:000001">
    <property type="entry name" value="GTPase Obg"/>
    <property type="match status" value="1"/>
</dbReference>
<evidence type="ECO:0000256" key="3">
    <source>
        <dbReference type="ARBA" id="ARBA00023134"/>
    </source>
</evidence>
<dbReference type="HAMAP" id="MF_01454">
    <property type="entry name" value="GTPase_Obg"/>
    <property type="match status" value="1"/>
</dbReference>
<evidence type="ECO:0008006" key="7">
    <source>
        <dbReference type="Google" id="ProtNLM"/>
    </source>
</evidence>
<dbReference type="PROSITE" id="PS51710">
    <property type="entry name" value="G_OBG"/>
    <property type="match status" value="1"/>
</dbReference>
<organism evidence="6">
    <name type="scientific">marine metagenome</name>
    <dbReference type="NCBI Taxonomy" id="408172"/>
    <lineage>
        <taxon>unclassified sequences</taxon>
        <taxon>metagenomes</taxon>
        <taxon>ecological metagenomes</taxon>
    </lineage>
</organism>
<dbReference type="NCBIfam" id="NF008956">
    <property type="entry name" value="PRK12299.1"/>
    <property type="match status" value="1"/>
</dbReference>
<dbReference type="GO" id="GO:0005525">
    <property type="term" value="F:GTP binding"/>
    <property type="evidence" value="ECO:0007669"/>
    <property type="project" value="UniProtKB-KW"/>
</dbReference>
<accession>A0A381SCS8</accession>
<feature type="domain" description="OBG-type G" evidence="4">
    <location>
        <begin position="160"/>
        <end position="324"/>
    </location>
</feature>